<gene>
    <name evidence="2" type="ORF">SNE40_011121</name>
</gene>
<reference evidence="2 3" key="1">
    <citation type="submission" date="2024-01" db="EMBL/GenBank/DDBJ databases">
        <title>The genome of the rayed Mediterranean limpet Patella caerulea (Linnaeus, 1758).</title>
        <authorList>
            <person name="Anh-Thu Weber A."/>
            <person name="Halstead-Nussloch G."/>
        </authorList>
    </citation>
    <scope>NUCLEOTIDE SEQUENCE [LARGE SCALE GENOMIC DNA]</scope>
    <source>
        <strain evidence="2">AATW-2023a</strain>
        <tissue evidence="2">Whole specimen</tissue>
    </source>
</reference>
<dbReference type="InterPro" id="IPR050712">
    <property type="entry name" value="NAD(P)H-dep_reductase"/>
</dbReference>
<dbReference type="AlphaFoldDB" id="A0AAN8JTP8"/>
<dbReference type="Proteomes" id="UP001347796">
    <property type="component" value="Unassembled WGS sequence"/>
</dbReference>
<accession>A0AAN8JTP8</accession>
<evidence type="ECO:0000313" key="3">
    <source>
        <dbReference type="Proteomes" id="UP001347796"/>
    </source>
</evidence>
<proteinExistence type="predicted"/>
<dbReference type="GO" id="GO:0005829">
    <property type="term" value="C:cytosol"/>
    <property type="evidence" value="ECO:0007669"/>
    <property type="project" value="TreeGrafter"/>
</dbReference>
<evidence type="ECO:0000259" key="1">
    <source>
        <dbReference type="Pfam" id="PF03358"/>
    </source>
</evidence>
<dbReference type="PANTHER" id="PTHR30543:SF21">
    <property type="entry name" value="NAD(P)H-DEPENDENT FMN REDUCTASE LOT6"/>
    <property type="match status" value="1"/>
</dbReference>
<organism evidence="2 3">
    <name type="scientific">Patella caerulea</name>
    <name type="common">Rayed Mediterranean limpet</name>
    <dbReference type="NCBI Taxonomy" id="87958"/>
    <lineage>
        <taxon>Eukaryota</taxon>
        <taxon>Metazoa</taxon>
        <taxon>Spiralia</taxon>
        <taxon>Lophotrochozoa</taxon>
        <taxon>Mollusca</taxon>
        <taxon>Gastropoda</taxon>
        <taxon>Patellogastropoda</taxon>
        <taxon>Patelloidea</taxon>
        <taxon>Patellidae</taxon>
        <taxon>Patella</taxon>
    </lineage>
</organism>
<evidence type="ECO:0000313" key="2">
    <source>
        <dbReference type="EMBL" id="KAK6183691.1"/>
    </source>
</evidence>
<dbReference type="GO" id="GO:0010181">
    <property type="term" value="F:FMN binding"/>
    <property type="evidence" value="ECO:0007669"/>
    <property type="project" value="TreeGrafter"/>
</dbReference>
<dbReference type="InterPro" id="IPR005025">
    <property type="entry name" value="FMN_Rdtase-like_dom"/>
</dbReference>
<dbReference type="PANTHER" id="PTHR30543">
    <property type="entry name" value="CHROMATE REDUCTASE"/>
    <property type="match status" value="1"/>
</dbReference>
<dbReference type="FunFam" id="3.40.50.360:FF:000078">
    <property type="entry name" value="Chromate reductase"/>
    <property type="match status" value="1"/>
</dbReference>
<dbReference type="Gene3D" id="3.40.50.360">
    <property type="match status" value="1"/>
</dbReference>
<dbReference type="InterPro" id="IPR029039">
    <property type="entry name" value="Flavoprotein-like_sf"/>
</dbReference>
<sequence length="197" mass="22019">MATAPLKIVMFLGSVREGRLGLRVARFMKKQLEQSNHEVALFDPKEMKFPLIENPVFFYKDRSVLPEWMLTAEKQVKDADAFVIVSAEYNHSIPPALSNMMDYFGASAYSYKPSGIVCYSAGIYGGMRVAMQLRAFLGELGCLSVSNIFGIPEAQKAFDENGTPQNSHMESGAKKLIKQLDWHAHAMRNHRNTAGLP</sequence>
<comment type="caution">
    <text evidence="2">The sequence shown here is derived from an EMBL/GenBank/DDBJ whole genome shotgun (WGS) entry which is preliminary data.</text>
</comment>
<dbReference type="SUPFAM" id="SSF52218">
    <property type="entry name" value="Flavoproteins"/>
    <property type="match status" value="1"/>
</dbReference>
<dbReference type="EMBL" id="JAZGQO010000007">
    <property type="protein sequence ID" value="KAK6183691.1"/>
    <property type="molecule type" value="Genomic_DNA"/>
</dbReference>
<dbReference type="Pfam" id="PF03358">
    <property type="entry name" value="FMN_red"/>
    <property type="match status" value="1"/>
</dbReference>
<name>A0AAN8JTP8_PATCE</name>
<feature type="domain" description="NADPH-dependent FMN reductase-like" evidence="1">
    <location>
        <begin position="7"/>
        <end position="154"/>
    </location>
</feature>
<dbReference type="GO" id="GO:0016491">
    <property type="term" value="F:oxidoreductase activity"/>
    <property type="evidence" value="ECO:0007669"/>
    <property type="project" value="InterPro"/>
</dbReference>
<keyword evidence="3" id="KW-1185">Reference proteome</keyword>
<protein>
    <recommendedName>
        <fullName evidence="1">NADPH-dependent FMN reductase-like domain-containing protein</fullName>
    </recommendedName>
</protein>